<evidence type="ECO:0000313" key="3">
    <source>
        <dbReference type="Proteomes" id="UP000037594"/>
    </source>
</evidence>
<comment type="caution">
    <text evidence="1">The sequence shown here is derived from an EMBL/GenBank/DDBJ whole genome shotgun (WGS) entry which is preliminary data.</text>
</comment>
<name>A0A0J8U6B5_9MYCO</name>
<gene>
    <name evidence="2" type="ORF">A5726_05425</name>
    <name evidence="1" type="ORF">ACT17_19975</name>
</gene>
<accession>A0A0J8U6B5</accession>
<reference evidence="1 3" key="1">
    <citation type="submission" date="2015-06" db="EMBL/GenBank/DDBJ databases">
        <title>Genome sequence of Mycobacterium conceptionense strain MLE.</title>
        <authorList>
            <person name="Greninger A.L."/>
            <person name="Cunningham G."/>
            <person name="Chiu C.Y."/>
            <person name="Miller S."/>
        </authorList>
    </citation>
    <scope>NUCLEOTIDE SEQUENCE [LARGE SCALE GENOMIC DNA]</scope>
    <source>
        <strain evidence="1 3">MLE</strain>
    </source>
</reference>
<sequence>MAPFAEVEVTLVDLDPELEQLCDGFLEPLDVDDQIDGTGSAAPDAAFGVRLCYRVTYDPITDGLEHVVYYPARSDPTAAQYARVPAATRRALPVIVLSAQRPLQLRAEGALRRLVDERDAEGASAAFRALEQSVAAATAALAAHPTISATVDDVLQVGGLSQRLADTAITAEAVRFQPEDGSLSALLRTVQPALELDDAGLLGLQNHGSTTSAVLAAAEALLLATTTHHAVVLGDDFGDGLDAATSEHLAASLRAVAAQVWLSTRRPEVARAFVPAELVRLARLGGVRSHHRLSAPADKKEIAVRRLVHTQLLPALTAPVVAIVEGPHDLTTFTAADRYYGNARPPLAAVGVRVVSADNGSGGGTGQIPRVADLARALGFRVIALIDRDPDKTSATVLADIEAACDVVVRLPPKTAIEQALQTGVDAVHLRAAAGVLPAYGIPDPSLGKSDSELSSAVSPVLHKKGLQEQFLNAVVENSGALPPVIEDALATVNRVADPAYCGPSRVDLSSPDAATSAKAAQ</sequence>
<dbReference type="EMBL" id="LZHX01000019">
    <property type="protein sequence ID" value="OBF26633.1"/>
    <property type="molecule type" value="Genomic_DNA"/>
</dbReference>
<protein>
    <submittedName>
        <fullName evidence="1">Uncharacterized protein</fullName>
    </submittedName>
</protein>
<dbReference type="Proteomes" id="UP000037594">
    <property type="component" value="Unassembled WGS sequence"/>
</dbReference>
<dbReference type="PATRIC" id="fig|451644.5.peg.4133"/>
<reference evidence="2 4" key="2">
    <citation type="submission" date="2016-06" db="EMBL/GenBank/DDBJ databases">
        <authorList>
            <person name="Kjaerup R.B."/>
            <person name="Dalgaard T.S."/>
            <person name="Juul-Madsen H.R."/>
        </authorList>
    </citation>
    <scope>NUCLEOTIDE SEQUENCE [LARGE SCALE GENOMIC DNA]</scope>
    <source>
        <strain evidence="2 4">ACS1953</strain>
    </source>
</reference>
<dbReference type="AlphaFoldDB" id="A0A0J8U6B5"/>
<dbReference type="OrthoDB" id="5064096at2"/>
<evidence type="ECO:0000313" key="4">
    <source>
        <dbReference type="Proteomes" id="UP000093779"/>
    </source>
</evidence>
<proteinExistence type="predicted"/>
<dbReference type="Proteomes" id="UP000093779">
    <property type="component" value="Unassembled WGS sequence"/>
</dbReference>
<evidence type="ECO:0000313" key="1">
    <source>
        <dbReference type="EMBL" id="KMV16567.1"/>
    </source>
</evidence>
<organism evidence="1 3">
    <name type="scientific">Mycolicibacterium conceptionense</name>
    <dbReference type="NCBI Taxonomy" id="451644"/>
    <lineage>
        <taxon>Bacteria</taxon>
        <taxon>Bacillati</taxon>
        <taxon>Actinomycetota</taxon>
        <taxon>Actinomycetes</taxon>
        <taxon>Mycobacteriales</taxon>
        <taxon>Mycobacteriaceae</taxon>
        <taxon>Mycolicibacterium</taxon>
    </lineage>
</organism>
<dbReference type="EMBL" id="LFOD01000020">
    <property type="protein sequence ID" value="KMV16567.1"/>
    <property type="molecule type" value="Genomic_DNA"/>
</dbReference>
<evidence type="ECO:0000313" key="2">
    <source>
        <dbReference type="EMBL" id="OBF26633.1"/>
    </source>
</evidence>